<dbReference type="AlphaFoldDB" id="A0A383CHQ9"/>
<name>A0A383CHQ9_9ZZZZ</name>
<accession>A0A383CHQ9</accession>
<gene>
    <name evidence="2" type="ORF">METZ01_LOCUS484770</name>
</gene>
<reference evidence="2" key="1">
    <citation type="submission" date="2018-05" db="EMBL/GenBank/DDBJ databases">
        <authorList>
            <person name="Lanie J.A."/>
            <person name="Ng W.-L."/>
            <person name="Kazmierczak K.M."/>
            <person name="Andrzejewski T.M."/>
            <person name="Davidsen T.M."/>
            <person name="Wayne K.J."/>
            <person name="Tettelin H."/>
            <person name="Glass J.I."/>
            <person name="Rusch D."/>
            <person name="Podicherti R."/>
            <person name="Tsui H.-C.T."/>
            <person name="Winkler M.E."/>
        </authorList>
    </citation>
    <scope>NUCLEOTIDE SEQUENCE</scope>
</reference>
<dbReference type="Pfam" id="PF03462">
    <property type="entry name" value="PCRF"/>
    <property type="match status" value="1"/>
</dbReference>
<dbReference type="Gene3D" id="6.10.140.1950">
    <property type="match status" value="1"/>
</dbReference>
<evidence type="ECO:0000259" key="1">
    <source>
        <dbReference type="Pfam" id="PF03462"/>
    </source>
</evidence>
<evidence type="ECO:0000313" key="2">
    <source>
        <dbReference type="EMBL" id="SVE31916.1"/>
    </source>
</evidence>
<proteinExistence type="predicted"/>
<dbReference type="EMBL" id="UINC01209071">
    <property type="protein sequence ID" value="SVE31916.1"/>
    <property type="molecule type" value="Genomic_DNA"/>
</dbReference>
<protein>
    <recommendedName>
        <fullName evidence="1">Peptide chain release factor domain-containing protein</fullName>
    </recommendedName>
</protein>
<feature type="non-terminal residue" evidence="2">
    <location>
        <position position="93"/>
    </location>
</feature>
<dbReference type="GO" id="GO:0006415">
    <property type="term" value="P:translational termination"/>
    <property type="evidence" value="ECO:0007669"/>
    <property type="project" value="InterPro"/>
</dbReference>
<organism evidence="2">
    <name type="scientific">marine metagenome</name>
    <dbReference type="NCBI Taxonomy" id="408172"/>
    <lineage>
        <taxon>unclassified sequences</taxon>
        <taxon>metagenomes</taxon>
        <taxon>ecological metagenomes</taxon>
    </lineage>
</organism>
<feature type="non-terminal residue" evidence="2">
    <location>
        <position position="1"/>
    </location>
</feature>
<feature type="domain" description="Peptide chain release factor" evidence="1">
    <location>
        <begin position="3"/>
        <end position="93"/>
    </location>
</feature>
<sequence length="93" mass="10937">LIKKHSNLEKELSSGNVDKKLFAEKSKEYSDLNEIIKEAKDYILFEKNKNDLEKIINDSSSDKEIKEIAHIELQEIIKKHKNNEKKIKLFLLP</sequence>
<dbReference type="InterPro" id="IPR005139">
    <property type="entry name" value="PCRF"/>
</dbReference>